<accession>A0A7N8XV83</accession>
<dbReference type="GO" id="GO:0043161">
    <property type="term" value="P:proteasome-mediated ubiquitin-dependent protein catabolic process"/>
    <property type="evidence" value="ECO:0007669"/>
    <property type="project" value="TreeGrafter"/>
</dbReference>
<dbReference type="Ensembl" id="ENSMAMT00000058953.1">
    <property type="protein sequence ID" value="ENSMAMP00000051164.1"/>
    <property type="gene ID" value="ENSMAMG00000010617.2"/>
</dbReference>
<comment type="subcellular location">
    <subcellularLocation>
        <location evidence="1">Nucleus</location>
    </subcellularLocation>
</comment>
<feature type="region of interest" description="Disordered" evidence="7">
    <location>
        <begin position="366"/>
        <end position="395"/>
    </location>
</feature>
<reference evidence="10" key="2">
    <citation type="submission" date="2025-09" db="UniProtKB">
        <authorList>
            <consortium name="Ensembl"/>
        </authorList>
    </citation>
    <scope>IDENTIFICATION</scope>
</reference>
<dbReference type="AlphaFoldDB" id="A0A7N8XV83"/>
<feature type="domain" description="B30.2/SPRY" evidence="8">
    <location>
        <begin position="123"/>
        <end position="315"/>
    </location>
</feature>
<evidence type="ECO:0000259" key="8">
    <source>
        <dbReference type="PROSITE" id="PS50188"/>
    </source>
</evidence>
<evidence type="ECO:0000259" key="9">
    <source>
        <dbReference type="PROSITE" id="PS50225"/>
    </source>
</evidence>
<protein>
    <recommendedName>
        <fullName evidence="4">SPRY domain-containing SOCS box protein 3</fullName>
    </recommendedName>
</protein>
<dbReference type="GO" id="GO:0019005">
    <property type="term" value="C:SCF ubiquitin ligase complex"/>
    <property type="evidence" value="ECO:0007669"/>
    <property type="project" value="TreeGrafter"/>
</dbReference>
<reference evidence="10" key="1">
    <citation type="submission" date="2025-08" db="UniProtKB">
        <authorList>
            <consortium name="Ensembl"/>
        </authorList>
    </citation>
    <scope>IDENTIFICATION</scope>
</reference>
<dbReference type="PANTHER" id="PTHR12245:SF5">
    <property type="entry name" value="SPRY DOMAIN-CONTAINING SOCS BOX PROTEIN 3"/>
    <property type="match status" value="1"/>
</dbReference>
<evidence type="ECO:0000313" key="11">
    <source>
        <dbReference type="Proteomes" id="UP000261640"/>
    </source>
</evidence>
<dbReference type="InterPro" id="IPR001870">
    <property type="entry name" value="B30.2/SPRY"/>
</dbReference>
<dbReference type="PROSITE" id="PS50225">
    <property type="entry name" value="SOCS"/>
    <property type="match status" value="1"/>
</dbReference>
<name>A0A7N8XV83_9TELE</name>
<feature type="domain" description="SOCS box" evidence="9">
    <location>
        <begin position="312"/>
        <end position="347"/>
    </location>
</feature>
<dbReference type="InterPro" id="IPR001496">
    <property type="entry name" value="SOCS_box"/>
</dbReference>
<dbReference type="CDD" id="cd12876">
    <property type="entry name" value="SPRY_SOCS3"/>
    <property type="match status" value="1"/>
</dbReference>
<comment type="similarity">
    <text evidence="3">Belongs to the SPSB family.</text>
</comment>
<dbReference type="InterPro" id="IPR050672">
    <property type="entry name" value="FBXO45-Fsn/SPSB_families"/>
</dbReference>
<dbReference type="GO" id="GO:0016567">
    <property type="term" value="P:protein ubiquitination"/>
    <property type="evidence" value="ECO:0007669"/>
    <property type="project" value="UniProtKB-UniPathway"/>
</dbReference>
<dbReference type="InterPro" id="IPR013320">
    <property type="entry name" value="ConA-like_dom_sf"/>
</dbReference>
<evidence type="ECO:0000256" key="2">
    <source>
        <dbReference type="ARBA" id="ARBA00004906"/>
    </source>
</evidence>
<keyword evidence="6" id="KW-0539">Nucleus</keyword>
<evidence type="ECO:0000256" key="6">
    <source>
        <dbReference type="ARBA" id="ARBA00023242"/>
    </source>
</evidence>
<evidence type="ECO:0000256" key="3">
    <source>
        <dbReference type="ARBA" id="ARBA00010910"/>
    </source>
</evidence>
<evidence type="ECO:0000256" key="5">
    <source>
        <dbReference type="ARBA" id="ARBA00022786"/>
    </source>
</evidence>
<dbReference type="PROSITE" id="PS50188">
    <property type="entry name" value="B302_SPRY"/>
    <property type="match status" value="1"/>
</dbReference>
<feature type="compositionally biased region" description="Pro residues" evidence="7">
    <location>
        <begin position="381"/>
        <end position="391"/>
    </location>
</feature>
<evidence type="ECO:0000313" key="10">
    <source>
        <dbReference type="Ensembl" id="ENSMAMP00000051164.1"/>
    </source>
</evidence>
<evidence type="ECO:0000256" key="1">
    <source>
        <dbReference type="ARBA" id="ARBA00004123"/>
    </source>
</evidence>
<dbReference type="InterPro" id="IPR043136">
    <property type="entry name" value="B30.2/SPRY_sf"/>
</dbReference>
<dbReference type="FunFam" id="2.60.120.920:FF:000018">
    <property type="entry name" value="SPRY domain-containing SOCS box protein 3 isoform X2"/>
    <property type="match status" value="1"/>
</dbReference>
<dbReference type="SMART" id="SM00449">
    <property type="entry name" value="SPRY"/>
    <property type="match status" value="1"/>
</dbReference>
<dbReference type="PANTHER" id="PTHR12245">
    <property type="entry name" value="SPRY DOMAIN CONTAINING SOCS BOX PROTEIN"/>
    <property type="match status" value="1"/>
</dbReference>
<proteinExistence type="inferred from homology"/>
<sequence>MVLLPTPPFPDRTKTTCRTWAKLPSPGKRRKQVRAAMLRRGRNGRARHLAWSETRQETDTVAVIQILNREEGEGQTVTQISNLESGMEYMASSHTVSEVVALPCTVPVIGESFCECDQQEELGSGFSLISDCLCGEEDQGFDWVWDEDFKSSGAFLSCDNRKVSFHSEYSCGTAAIRGTKELTDGQHFWEVKMTSPVYGTDMMVGIGTSDVNLEKFKYSFGSLLGLDEDSWGLSYTGLLQHKGDKVKFSSRFGQGSIIGIHLDTWHGTLTFYKNRHYIGVAATRLQNKKFYPMVCSTAAKSSMKVIRACYTPTSLQYLCCARLRQMFPCCPDIFNALELPPGLRTLLSIQLGWVFTLSSSPEASEQHWELPEDLPEETSPPSSPGPSPIPSPVSTLSACSSLSPCTSPLPDTVPYQCPCQMSPQTQPCTCHCPLTPPSSDFDSCCSEPEDYQCKRCRWT</sequence>
<dbReference type="Proteomes" id="UP000261640">
    <property type="component" value="Unplaced"/>
</dbReference>
<dbReference type="InParanoid" id="A0A7N8XV83"/>
<dbReference type="InterPro" id="IPR003877">
    <property type="entry name" value="SPRY_dom"/>
</dbReference>
<keyword evidence="5" id="KW-0833">Ubl conjugation pathway</keyword>
<evidence type="ECO:0000256" key="4">
    <source>
        <dbReference type="ARBA" id="ARBA00014684"/>
    </source>
</evidence>
<dbReference type="GO" id="GO:0005634">
    <property type="term" value="C:nucleus"/>
    <property type="evidence" value="ECO:0007669"/>
    <property type="project" value="UniProtKB-SubCell"/>
</dbReference>
<keyword evidence="11" id="KW-1185">Reference proteome</keyword>
<evidence type="ECO:0000256" key="7">
    <source>
        <dbReference type="SAM" id="MobiDB-lite"/>
    </source>
</evidence>
<dbReference type="UniPathway" id="UPA00143"/>
<dbReference type="Pfam" id="PF00622">
    <property type="entry name" value="SPRY"/>
    <property type="match status" value="1"/>
</dbReference>
<dbReference type="SUPFAM" id="SSF49899">
    <property type="entry name" value="Concanavalin A-like lectins/glucanases"/>
    <property type="match status" value="1"/>
</dbReference>
<comment type="pathway">
    <text evidence="2">Protein modification; protein ubiquitination.</text>
</comment>
<dbReference type="GeneTree" id="ENSGT01030000234629"/>
<dbReference type="InterPro" id="IPR035754">
    <property type="entry name" value="SPRY_SPSB3"/>
</dbReference>
<organism evidence="10 11">
    <name type="scientific">Mastacembelus armatus</name>
    <name type="common">zig-zag eel</name>
    <dbReference type="NCBI Taxonomy" id="205130"/>
    <lineage>
        <taxon>Eukaryota</taxon>
        <taxon>Metazoa</taxon>
        <taxon>Chordata</taxon>
        <taxon>Craniata</taxon>
        <taxon>Vertebrata</taxon>
        <taxon>Euteleostomi</taxon>
        <taxon>Actinopterygii</taxon>
        <taxon>Neopterygii</taxon>
        <taxon>Teleostei</taxon>
        <taxon>Neoteleostei</taxon>
        <taxon>Acanthomorphata</taxon>
        <taxon>Anabantaria</taxon>
        <taxon>Synbranchiformes</taxon>
        <taxon>Mastacembelidae</taxon>
        <taxon>Mastacembelus</taxon>
    </lineage>
</organism>
<dbReference type="Gene3D" id="2.60.120.920">
    <property type="match status" value="1"/>
</dbReference>